<dbReference type="InterPro" id="IPR007864">
    <property type="entry name" value="UreE_C_dom"/>
</dbReference>
<evidence type="ECO:0000259" key="7">
    <source>
        <dbReference type="SMART" id="SM00988"/>
    </source>
</evidence>
<feature type="compositionally biased region" description="Basic and acidic residues" evidence="6">
    <location>
        <begin position="159"/>
        <end position="178"/>
    </location>
</feature>
<comment type="similarity">
    <text evidence="5">Belongs to the UreE family.</text>
</comment>
<comment type="caution">
    <text evidence="8">The sequence shown here is derived from an EMBL/GenBank/DDBJ whole genome shotgun (WGS) entry which is preliminary data.</text>
</comment>
<evidence type="ECO:0000256" key="4">
    <source>
        <dbReference type="ARBA" id="ARBA00023186"/>
    </source>
</evidence>
<keyword evidence="2 5" id="KW-0963">Cytoplasm</keyword>
<evidence type="ECO:0000256" key="5">
    <source>
        <dbReference type="HAMAP-Rule" id="MF_00822"/>
    </source>
</evidence>
<keyword evidence="9" id="KW-1185">Reference proteome</keyword>
<dbReference type="HAMAP" id="MF_00822">
    <property type="entry name" value="UreE"/>
    <property type="match status" value="1"/>
</dbReference>
<reference evidence="9" key="1">
    <citation type="journal article" date="2019" name="Int. J. Syst. Evol. Microbiol.">
        <title>The Global Catalogue of Microorganisms (GCM) 10K type strain sequencing project: providing services to taxonomists for standard genome sequencing and annotation.</title>
        <authorList>
            <consortium name="The Broad Institute Genomics Platform"/>
            <consortium name="The Broad Institute Genome Sequencing Center for Infectious Disease"/>
            <person name="Wu L."/>
            <person name="Ma J."/>
        </authorList>
    </citation>
    <scope>NUCLEOTIDE SEQUENCE [LARGE SCALE GENOMIC DNA]</scope>
    <source>
        <strain evidence="9">KCTC 42182</strain>
    </source>
</reference>
<dbReference type="InterPro" id="IPR004029">
    <property type="entry name" value="UreE_N"/>
</dbReference>
<dbReference type="Gene3D" id="2.60.260.20">
    <property type="entry name" value="Urease metallochaperone UreE, N-terminal domain"/>
    <property type="match status" value="1"/>
</dbReference>
<dbReference type="PIRSF" id="PIRSF036402">
    <property type="entry name" value="Ureas_acces_UreE"/>
    <property type="match status" value="1"/>
</dbReference>
<evidence type="ECO:0000256" key="3">
    <source>
        <dbReference type="ARBA" id="ARBA00022596"/>
    </source>
</evidence>
<feature type="domain" description="UreE urease accessory N-terminal" evidence="7">
    <location>
        <begin position="3"/>
        <end position="68"/>
    </location>
</feature>
<dbReference type="Gene3D" id="3.30.70.790">
    <property type="entry name" value="UreE, C-terminal domain"/>
    <property type="match status" value="1"/>
</dbReference>
<comment type="function">
    <text evidence="5">Involved in urease metallocenter assembly. Binds nickel. Probably functions as a nickel donor during metallocenter assembly.</text>
</comment>
<dbReference type="EMBL" id="JBHRYJ010000001">
    <property type="protein sequence ID" value="MFC3674779.1"/>
    <property type="molecule type" value="Genomic_DNA"/>
</dbReference>
<evidence type="ECO:0000313" key="8">
    <source>
        <dbReference type="EMBL" id="MFC3674779.1"/>
    </source>
</evidence>
<dbReference type="InterPro" id="IPR036118">
    <property type="entry name" value="UreE_N_sf"/>
</dbReference>
<evidence type="ECO:0000256" key="2">
    <source>
        <dbReference type="ARBA" id="ARBA00022490"/>
    </source>
</evidence>
<protein>
    <recommendedName>
        <fullName evidence="5">Urease accessory protein UreE</fullName>
    </recommendedName>
</protein>
<organism evidence="8 9">
    <name type="scientific">Ferrovibrio xuzhouensis</name>
    <dbReference type="NCBI Taxonomy" id="1576914"/>
    <lineage>
        <taxon>Bacteria</taxon>
        <taxon>Pseudomonadati</taxon>
        <taxon>Pseudomonadota</taxon>
        <taxon>Alphaproteobacteria</taxon>
        <taxon>Rhodospirillales</taxon>
        <taxon>Rhodospirillaceae</taxon>
        <taxon>Ferrovibrio</taxon>
    </lineage>
</organism>
<evidence type="ECO:0000256" key="6">
    <source>
        <dbReference type="SAM" id="MobiDB-lite"/>
    </source>
</evidence>
<feature type="compositionally biased region" description="Basic residues" evidence="6">
    <location>
        <begin position="179"/>
        <end position="190"/>
    </location>
</feature>
<keyword evidence="4 5" id="KW-0143">Chaperone</keyword>
<dbReference type="InterPro" id="IPR012406">
    <property type="entry name" value="UreE"/>
</dbReference>
<evidence type="ECO:0000313" key="9">
    <source>
        <dbReference type="Proteomes" id="UP001595711"/>
    </source>
</evidence>
<dbReference type="SMART" id="SM00988">
    <property type="entry name" value="UreE_N"/>
    <property type="match status" value="1"/>
</dbReference>
<feature type="region of interest" description="Disordered" evidence="6">
    <location>
        <begin position="138"/>
        <end position="190"/>
    </location>
</feature>
<dbReference type="Pfam" id="PF05194">
    <property type="entry name" value="UreE_C"/>
    <property type="match status" value="1"/>
</dbReference>
<sequence>MLRATSVIPAGAWPAAEGRATVTLAHHDRHRRRIRLTADDGGAFLLDLAEATVLRHGDGLALEGGGYIEVKAAPEPLVEVRAPTPELLARLAWHLGNRHLPAEIHADRILIRDDHVIVAMLKGLGAAVQAVDAPFDPEGGAYGQHNHDPSHPYGLGSRYGRDSKHGGGEHDHSHDHGDGHHHHHGHDHDH</sequence>
<accession>A0ABV7VCC1</accession>
<dbReference type="SUPFAM" id="SSF69737">
    <property type="entry name" value="Urease metallochaperone UreE, C-terminal domain"/>
    <property type="match status" value="1"/>
</dbReference>
<comment type="subcellular location">
    <subcellularLocation>
        <location evidence="1 5">Cytoplasm</location>
    </subcellularLocation>
</comment>
<dbReference type="RefSeq" id="WP_379722225.1">
    <property type="nucleotide sequence ID" value="NZ_JBHRYJ010000001.1"/>
</dbReference>
<gene>
    <name evidence="5" type="primary">ureE</name>
    <name evidence="8" type="ORF">ACFOOQ_04435</name>
</gene>
<dbReference type="CDD" id="cd00571">
    <property type="entry name" value="UreE"/>
    <property type="match status" value="1"/>
</dbReference>
<name>A0ABV7VCC1_9PROT</name>
<dbReference type="SUPFAM" id="SSF69287">
    <property type="entry name" value="Urease metallochaperone UreE, N-terminal domain"/>
    <property type="match status" value="1"/>
</dbReference>
<dbReference type="Pfam" id="PF02814">
    <property type="entry name" value="UreE_N"/>
    <property type="match status" value="1"/>
</dbReference>
<dbReference type="Proteomes" id="UP001595711">
    <property type="component" value="Unassembled WGS sequence"/>
</dbReference>
<proteinExistence type="inferred from homology"/>
<keyword evidence="3 5" id="KW-0533">Nickel</keyword>
<evidence type="ECO:0000256" key="1">
    <source>
        <dbReference type="ARBA" id="ARBA00004496"/>
    </source>
</evidence>